<feature type="transmembrane region" description="Helical" evidence="1">
    <location>
        <begin position="132"/>
        <end position="149"/>
    </location>
</feature>
<evidence type="ECO:0000313" key="3">
    <source>
        <dbReference type="Proteomes" id="UP000182743"/>
    </source>
</evidence>
<feature type="transmembrane region" description="Helical" evidence="1">
    <location>
        <begin position="476"/>
        <end position="495"/>
    </location>
</feature>
<dbReference type="Proteomes" id="UP000182743">
    <property type="component" value="Unassembled WGS sequence"/>
</dbReference>
<keyword evidence="1" id="KW-0472">Membrane</keyword>
<feature type="transmembrane region" description="Helical" evidence="1">
    <location>
        <begin position="37"/>
        <end position="57"/>
    </location>
</feature>
<dbReference type="AlphaFoldDB" id="A0A1J5JVW0"/>
<proteinExistence type="predicted"/>
<sequence>MKGLLFLGNKKIQHAWRWFQTLLAYDPAAGGSMDKIYLLYVLLLVLGAAAAIAVLWLSTIARSAAAFTFPLIVLTRPLTIAGAFWLSHQLYQASSGLPLALSLPELYYLATSPLKSPHYVFYCVLRQWLRQAGGVLAMAATLIVGLLAGGGSPVPPGRAGAGVLAILLLHFTFVSLALLYGLGRYTTSRPPRWPGFLAWAPGLLVLAGEILRPELSWQWVLPPLAAVVQVILNLKSAPGVYLVVWLAVTLLLFFLVAIALWLQARRFPLAFLIGGSWELAVLNEARAAGNTQYLRAMQAANRRRPASDASPFLHSKGVRTLLELFFLMRWRSGLWSLIKGYLFNLSLFLGTITTLTVTPGNLPLLFLIIFLTFNKLTWRQLQDDLYHEEFLYTLPLTGRQIVAAEMAAIALPPIIASMLAGGLYLATAPSNAIRSALLIPVILAGPGLLLVLIMAQAYEQFLIITGNSLRFIPQGAVALLLTGMVWGNAPVLISLLQHWGFGPFVGGGVLLGACLVISWLLLTSAGRLFKLR</sequence>
<feature type="transmembrane region" description="Helical" evidence="1">
    <location>
        <begin position="432"/>
        <end position="455"/>
    </location>
</feature>
<feature type="transmembrane region" description="Helical" evidence="1">
    <location>
        <begin position="64"/>
        <end position="86"/>
    </location>
</feature>
<name>A0A1J5JVW0_NEOTH</name>
<feature type="transmembrane region" description="Helical" evidence="1">
    <location>
        <begin position="406"/>
        <end position="426"/>
    </location>
</feature>
<dbReference type="EMBL" id="MIHH01000031">
    <property type="protein sequence ID" value="OIQ07713.1"/>
    <property type="molecule type" value="Genomic_DNA"/>
</dbReference>
<reference evidence="2 3" key="1">
    <citation type="submission" date="2016-08" db="EMBL/GenBank/DDBJ databases">
        <title>Genome-based comparison of Moorella thermoacetic strains.</title>
        <authorList>
            <person name="Poehlein A."/>
            <person name="Bengelsdorf F.R."/>
            <person name="Esser C."/>
            <person name="Duerre P."/>
            <person name="Daniel R."/>
        </authorList>
    </citation>
    <scope>NUCLEOTIDE SEQUENCE [LARGE SCALE GENOMIC DNA]</scope>
    <source>
        <strain evidence="2 3">DSM 11768</strain>
    </source>
</reference>
<protein>
    <submittedName>
        <fullName evidence="2">Uncharacterized protein</fullName>
    </submittedName>
</protein>
<evidence type="ECO:0000256" key="1">
    <source>
        <dbReference type="SAM" id="Phobius"/>
    </source>
</evidence>
<dbReference type="RefSeq" id="WP_071521579.1">
    <property type="nucleotide sequence ID" value="NZ_CP136416.1"/>
</dbReference>
<feature type="transmembrane region" description="Helical" evidence="1">
    <location>
        <begin position="241"/>
        <end position="262"/>
    </location>
</feature>
<keyword evidence="1" id="KW-1133">Transmembrane helix</keyword>
<organism evidence="2 3">
    <name type="scientific">Neomoorella thermoacetica</name>
    <name type="common">Clostridium thermoaceticum</name>
    <dbReference type="NCBI Taxonomy" id="1525"/>
    <lineage>
        <taxon>Bacteria</taxon>
        <taxon>Bacillati</taxon>
        <taxon>Bacillota</taxon>
        <taxon>Clostridia</taxon>
        <taxon>Neomoorellales</taxon>
        <taxon>Neomoorellaceae</taxon>
        <taxon>Neomoorella</taxon>
    </lineage>
</organism>
<gene>
    <name evidence="2" type="ORF">MOOR_26670</name>
</gene>
<feature type="transmembrane region" description="Helical" evidence="1">
    <location>
        <begin position="501"/>
        <end position="522"/>
    </location>
</feature>
<accession>A0A1J5JVW0</accession>
<feature type="transmembrane region" description="Helical" evidence="1">
    <location>
        <begin position="106"/>
        <end position="125"/>
    </location>
</feature>
<evidence type="ECO:0000313" key="2">
    <source>
        <dbReference type="EMBL" id="OIQ07713.1"/>
    </source>
</evidence>
<feature type="transmembrane region" description="Helical" evidence="1">
    <location>
        <begin position="161"/>
        <end position="181"/>
    </location>
</feature>
<keyword evidence="1" id="KW-0812">Transmembrane</keyword>
<comment type="caution">
    <text evidence="2">The sequence shown here is derived from an EMBL/GenBank/DDBJ whole genome shotgun (WGS) entry which is preliminary data.</text>
</comment>
<feature type="transmembrane region" description="Helical" evidence="1">
    <location>
        <begin position="341"/>
        <end position="371"/>
    </location>
</feature>